<dbReference type="SUPFAM" id="SSF48452">
    <property type="entry name" value="TPR-like"/>
    <property type="match status" value="1"/>
</dbReference>
<evidence type="ECO:0000256" key="4">
    <source>
        <dbReference type="ARBA" id="ARBA00022448"/>
    </source>
</evidence>
<evidence type="ECO:0000256" key="8">
    <source>
        <dbReference type="ARBA" id="ARBA00023034"/>
    </source>
</evidence>
<dbReference type="InterPro" id="IPR011990">
    <property type="entry name" value="TPR-like_helical_dom_sf"/>
</dbReference>
<feature type="region of interest" description="Disordered" evidence="11">
    <location>
        <begin position="1"/>
        <end position="62"/>
    </location>
</feature>
<proteinExistence type="inferred from homology"/>
<sequence>MPSIKANTRTQPSHRPHPAAPRPACPRPNRRSPIRRRGRRRKKPRPRCGEGAGATHGGRCRVCTPADTGTGGELSGECLGAGPGGDGAAGSGPERGGAGGLDEASGEFGGIHLQQNRVDLALKEVQAAKRWAQDSLLVNLAESWVGMRIGGEKYQSAFYVYEELASAPGTSAPLSIVGQAVAEIHLGRLPEAEAALSAALEKYPEEAELIANAIVLNVLAGKPTEELERYILLSNMI</sequence>
<feature type="region of interest" description="Disordered" evidence="11">
    <location>
        <begin position="74"/>
        <end position="103"/>
    </location>
</feature>
<evidence type="ECO:0000256" key="3">
    <source>
        <dbReference type="ARBA" id="ARBA00008827"/>
    </source>
</evidence>
<evidence type="ECO:0000256" key="6">
    <source>
        <dbReference type="ARBA" id="ARBA00022892"/>
    </source>
</evidence>
<keyword evidence="7" id="KW-0653">Protein transport</keyword>
<dbReference type="AlphaFoldDB" id="Q6MYF8"/>
<organism evidence="12">
    <name type="scientific">Aspergillus fumigatus</name>
    <name type="common">Neosartorya fumigata</name>
    <dbReference type="NCBI Taxonomy" id="746128"/>
    <lineage>
        <taxon>Eukaryota</taxon>
        <taxon>Fungi</taxon>
        <taxon>Dikarya</taxon>
        <taxon>Ascomycota</taxon>
        <taxon>Pezizomycotina</taxon>
        <taxon>Eurotiomycetes</taxon>
        <taxon>Eurotiomycetidae</taxon>
        <taxon>Eurotiales</taxon>
        <taxon>Aspergillaceae</taxon>
        <taxon>Aspergillus</taxon>
        <taxon>Aspergillus subgen. Fumigati</taxon>
    </lineage>
</organism>
<keyword evidence="4" id="KW-0813">Transport</keyword>
<feature type="compositionally biased region" description="Basic residues" evidence="11">
    <location>
        <begin position="28"/>
        <end position="46"/>
    </location>
</feature>
<dbReference type="PANTHER" id="PTHR10805:SF0">
    <property type="entry name" value="COATOMER SUBUNIT EPSILON"/>
    <property type="match status" value="1"/>
</dbReference>
<comment type="subcellular location">
    <subcellularLocation>
        <location evidence="2">Cytoplasmic vesicle</location>
        <location evidence="2">COPI-coated vesicle membrane</location>
        <topology evidence="2">Peripheral membrane protein</topology>
        <orientation evidence="2">Cytoplasmic side</orientation>
    </subcellularLocation>
    <subcellularLocation>
        <location evidence="1">Golgi apparatus membrane</location>
        <topology evidence="1">Peripheral membrane protein</topology>
        <orientation evidence="1">Cytoplasmic side</orientation>
    </subcellularLocation>
</comment>
<dbReference type="GO" id="GO:0030126">
    <property type="term" value="C:COPI vesicle coat"/>
    <property type="evidence" value="ECO:0007669"/>
    <property type="project" value="TreeGrafter"/>
</dbReference>
<comment type="similarity">
    <text evidence="3">Belongs to the COPE family.</text>
</comment>
<keyword evidence="9" id="KW-0472">Membrane</keyword>
<dbReference type="Pfam" id="PF04733">
    <property type="entry name" value="Coatomer_E"/>
    <property type="match status" value="1"/>
</dbReference>
<evidence type="ECO:0000256" key="2">
    <source>
        <dbReference type="ARBA" id="ARBA00004347"/>
    </source>
</evidence>
<keyword evidence="8" id="KW-0333">Golgi apparatus</keyword>
<feature type="compositionally biased region" description="Polar residues" evidence="11">
    <location>
        <begin position="1"/>
        <end position="11"/>
    </location>
</feature>
<dbReference type="InterPro" id="IPR006822">
    <property type="entry name" value="Coatomer_esu"/>
</dbReference>
<dbReference type="GO" id="GO:0000139">
    <property type="term" value="C:Golgi membrane"/>
    <property type="evidence" value="ECO:0007669"/>
    <property type="project" value="UniProtKB-SubCell"/>
</dbReference>
<gene>
    <name evidence="12" type="ORF">AfA6E3.125</name>
</gene>
<reference evidence="12" key="1">
    <citation type="journal article" date="2004" name="Fungal Genet. Biol.">
        <title>Insight into the genome of Aspergillus fumigatus: analysis of a 922 kb region encompassing the nitrate assimilation gene cluster.</title>
        <authorList>
            <person name="Pain A."/>
            <person name="Woodward J."/>
            <person name="Quail M.A."/>
            <person name="Anderson M.J."/>
            <person name="Clark R."/>
            <person name="Collins M."/>
            <person name="Fosker N."/>
            <person name="Fraser A."/>
            <person name="Harris D."/>
            <person name="Larke N."/>
            <person name="Murphy L."/>
            <person name="Humphray S."/>
            <person name="O'Neil S."/>
            <person name="Pertea M."/>
            <person name="Price C."/>
            <person name="Rabbinowitsch E."/>
            <person name="Rajandream M-A."/>
            <person name="Salzberg S."/>
            <person name="Saunders D."/>
            <person name="Seegar K."/>
            <person name="Sharp S."/>
            <person name="Warren T."/>
            <person name="Denning D.W."/>
            <person name="Barrell B."/>
            <person name="Hall N."/>
        </authorList>
    </citation>
    <scope>NUCLEOTIDE SEQUENCE</scope>
</reference>
<name>Q6MYF8_ASPFM</name>
<accession>Q6MYF8</accession>
<dbReference type="PANTHER" id="PTHR10805">
    <property type="entry name" value="COATOMER SUBUNIT EPSILON"/>
    <property type="match status" value="1"/>
</dbReference>
<keyword evidence="6" id="KW-0931">ER-Golgi transport</keyword>
<dbReference type="GO" id="GO:0006890">
    <property type="term" value="P:retrograde vesicle-mediated transport, Golgi to endoplasmic reticulum"/>
    <property type="evidence" value="ECO:0007669"/>
    <property type="project" value="InterPro"/>
</dbReference>
<dbReference type="GO" id="GO:0005198">
    <property type="term" value="F:structural molecule activity"/>
    <property type="evidence" value="ECO:0007669"/>
    <property type="project" value="InterPro"/>
</dbReference>
<keyword evidence="5" id="KW-0963">Cytoplasm</keyword>
<evidence type="ECO:0000256" key="11">
    <source>
        <dbReference type="SAM" id="MobiDB-lite"/>
    </source>
</evidence>
<evidence type="ECO:0008006" key="13">
    <source>
        <dbReference type="Google" id="ProtNLM"/>
    </source>
</evidence>
<evidence type="ECO:0000256" key="10">
    <source>
        <dbReference type="ARBA" id="ARBA00023329"/>
    </source>
</evidence>
<dbReference type="GO" id="GO:0015031">
    <property type="term" value="P:protein transport"/>
    <property type="evidence" value="ECO:0007669"/>
    <property type="project" value="UniProtKB-KW"/>
</dbReference>
<keyword evidence="10" id="KW-0968">Cytoplasmic vesicle</keyword>
<dbReference type="GO" id="GO:0006888">
    <property type="term" value="P:endoplasmic reticulum to Golgi vesicle-mediated transport"/>
    <property type="evidence" value="ECO:0007669"/>
    <property type="project" value="TreeGrafter"/>
</dbReference>
<evidence type="ECO:0000256" key="9">
    <source>
        <dbReference type="ARBA" id="ARBA00023136"/>
    </source>
</evidence>
<feature type="compositionally biased region" description="Gly residues" evidence="11">
    <location>
        <begin position="74"/>
        <end position="100"/>
    </location>
</feature>
<evidence type="ECO:0000256" key="7">
    <source>
        <dbReference type="ARBA" id="ARBA00022927"/>
    </source>
</evidence>
<evidence type="ECO:0000256" key="1">
    <source>
        <dbReference type="ARBA" id="ARBA00004255"/>
    </source>
</evidence>
<dbReference type="Gene3D" id="1.25.40.10">
    <property type="entry name" value="Tetratricopeptide repeat domain"/>
    <property type="match status" value="1"/>
</dbReference>
<dbReference type="EMBL" id="BX649606">
    <property type="protein sequence ID" value="CAF32045.1"/>
    <property type="molecule type" value="Genomic_DNA"/>
</dbReference>
<protein>
    <recommendedName>
        <fullName evidence="13">Tetratricopeptide repeat protein</fullName>
    </recommendedName>
</protein>
<evidence type="ECO:0000313" key="12">
    <source>
        <dbReference type="EMBL" id="CAF32045.1"/>
    </source>
</evidence>
<evidence type="ECO:0000256" key="5">
    <source>
        <dbReference type="ARBA" id="ARBA00022490"/>
    </source>
</evidence>
<dbReference type="GO" id="GO:0006891">
    <property type="term" value="P:intra-Golgi vesicle-mediated transport"/>
    <property type="evidence" value="ECO:0007669"/>
    <property type="project" value="TreeGrafter"/>
</dbReference>